<evidence type="ECO:0000256" key="4">
    <source>
        <dbReference type="ARBA" id="ARBA00022490"/>
    </source>
</evidence>
<dbReference type="InterPro" id="IPR052300">
    <property type="entry name" value="Adhesion_Centrosome_assoc"/>
</dbReference>
<keyword evidence="11" id="KW-1185">Reference proteome</keyword>
<comment type="subcellular location">
    <subcellularLocation>
        <location evidence="1">Cell junction</location>
    </subcellularLocation>
    <subcellularLocation>
        <location evidence="2">Cytoplasm</location>
        <location evidence="2">Cytoskeleton</location>
        <location evidence="2">Microtubule organizing center</location>
        <location evidence="2">Centrosome</location>
    </subcellularLocation>
</comment>
<comment type="caution">
    <text evidence="10">The sequence shown here is derived from an EMBL/GenBank/DDBJ whole genome shotgun (WGS) entry which is preliminary data.</text>
</comment>
<gene>
    <name evidence="10" type="ORF">BGW38_006868</name>
</gene>
<dbReference type="InterPro" id="IPR021622">
    <property type="entry name" value="Afadin/alpha-actinin-bd"/>
</dbReference>
<sequence length="495" mass="56997">MDSTRPHQPLVAENFTNNIDVFPSREDLLDQSTDGLDEFASDFVSDVDSQQDRDSYYRPSTPFAQKLASLDPSLYTGSGDDFCTEDNFDQTSAHVNHQLGLYGYVSNLRFLDGDMHSATRIVSTFFKLLQQHQRDIKYKEEIELNWKRLTRDYDNTAQTLSEVKAQLERSRRDVDTLSARTESLEGDLRVEADKHRNTREELKAAKANLQFTKTQHTHELRKKEQEMNILKDKVQKTINRNQSTGVSSTISGGITVLNPVPRTLYGKQPTNDAEQLLKNVIEQQTTREGEIVEENEQLRKALYTVHTELEGLLQKQTSPKSAATNLYGLPFEMIRDNIESEIRDTLTLLSDQWNHQATREPEISPTELVVRDQRIEELQHEVERMQLELEDSTALIQGAQQMIDNLTQGNFLAGVQDFKLNVDGSDMTLQELNEAETKLQQQKTKLEKERKDYTQACLKLGRERENLQREKLEFEEAKRTYTVDKFMSLLSSPPT</sequence>
<dbReference type="PANTHER" id="PTHR46507:SF4">
    <property type="entry name" value="SSX FAMILY MEMBER 2 INTERACTING PROTEIN"/>
    <property type="match status" value="1"/>
</dbReference>
<evidence type="ECO:0000256" key="3">
    <source>
        <dbReference type="ARBA" id="ARBA00009291"/>
    </source>
</evidence>
<keyword evidence="8" id="KW-0206">Cytoskeleton</keyword>
<evidence type="ECO:0000256" key="9">
    <source>
        <dbReference type="SAM" id="Coils"/>
    </source>
</evidence>
<keyword evidence="4" id="KW-0963">Cytoplasm</keyword>
<dbReference type="EMBL" id="JAABOA010000444">
    <property type="protein sequence ID" value="KAF9584327.1"/>
    <property type="molecule type" value="Genomic_DNA"/>
</dbReference>
<dbReference type="GO" id="GO:0036064">
    <property type="term" value="C:ciliary basal body"/>
    <property type="evidence" value="ECO:0007669"/>
    <property type="project" value="TreeGrafter"/>
</dbReference>
<evidence type="ECO:0000256" key="1">
    <source>
        <dbReference type="ARBA" id="ARBA00004282"/>
    </source>
</evidence>
<keyword evidence="7 9" id="KW-0175">Coiled coil</keyword>
<dbReference type="GO" id="GO:0007155">
    <property type="term" value="P:cell adhesion"/>
    <property type="evidence" value="ECO:0007669"/>
    <property type="project" value="UniProtKB-KW"/>
</dbReference>
<keyword evidence="5" id="KW-0130">Cell adhesion</keyword>
<reference evidence="10" key="1">
    <citation type="journal article" date="2020" name="Fungal Divers.">
        <title>Resolving the Mortierellaceae phylogeny through synthesis of multi-gene phylogenetics and phylogenomics.</title>
        <authorList>
            <person name="Vandepol N."/>
            <person name="Liber J."/>
            <person name="Desiro A."/>
            <person name="Na H."/>
            <person name="Kennedy M."/>
            <person name="Barry K."/>
            <person name="Grigoriev I.V."/>
            <person name="Miller A.N."/>
            <person name="O'Donnell K."/>
            <person name="Stajich J.E."/>
            <person name="Bonito G."/>
        </authorList>
    </citation>
    <scope>NUCLEOTIDE SEQUENCE</scope>
    <source>
        <strain evidence="10">KOD1015</strain>
    </source>
</reference>
<name>A0A9P6FZK5_9FUNG</name>
<dbReference type="Proteomes" id="UP000780801">
    <property type="component" value="Unassembled WGS sequence"/>
</dbReference>
<evidence type="ECO:0008006" key="12">
    <source>
        <dbReference type="Google" id="ProtNLM"/>
    </source>
</evidence>
<evidence type="ECO:0000256" key="5">
    <source>
        <dbReference type="ARBA" id="ARBA00022889"/>
    </source>
</evidence>
<keyword evidence="6" id="KW-0965">Cell junction</keyword>
<protein>
    <recommendedName>
        <fullName evidence="12">Afadin and alpha-actinin-binding-domain-containing protein</fullName>
    </recommendedName>
</protein>
<dbReference type="AlphaFoldDB" id="A0A9P6FZK5"/>
<dbReference type="PANTHER" id="PTHR46507">
    <property type="entry name" value="AFADIN- AND ALPHA-ACTININ-BINDING PROTEIN"/>
    <property type="match status" value="1"/>
</dbReference>
<evidence type="ECO:0000256" key="7">
    <source>
        <dbReference type="ARBA" id="ARBA00023054"/>
    </source>
</evidence>
<dbReference type="OrthoDB" id="312015at2759"/>
<dbReference type="Pfam" id="PF11559">
    <property type="entry name" value="ADIP"/>
    <property type="match status" value="1"/>
</dbReference>
<comment type="similarity">
    <text evidence="3">Belongs to the ADIP family.</text>
</comment>
<evidence type="ECO:0000256" key="8">
    <source>
        <dbReference type="ARBA" id="ARBA00023212"/>
    </source>
</evidence>
<evidence type="ECO:0000313" key="11">
    <source>
        <dbReference type="Proteomes" id="UP000780801"/>
    </source>
</evidence>
<organism evidence="10 11">
    <name type="scientific">Lunasporangiospora selenospora</name>
    <dbReference type="NCBI Taxonomy" id="979761"/>
    <lineage>
        <taxon>Eukaryota</taxon>
        <taxon>Fungi</taxon>
        <taxon>Fungi incertae sedis</taxon>
        <taxon>Mucoromycota</taxon>
        <taxon>Mortierellomycotina</taxon>
        <taxon>Mortierellomycetes</taxon>
        <taxon>Mortierellales</taxon>
        <taxon>Mortierellaceae</taxon>
        <taxon>Lunasporangiospora</taxon>
    </lineage>
</organism>
<feature type="coiled-coil region" evidence="9">
    <location>
        <begin position="368"/>
        <end position="484"/>
    </location>
</feature>
<evidence type="ECO:0000256" key="2">
    <source>
        <dbReference type="ARBA" id="ARBA00004300"/>
    </source>
</evidence>
<dbReference type="GO" id="GO:0035735">
    <property type="term" value="P:intraciliary transport involved in cilium assembly"/>
    <property type="evidence" value="ECO:0007669"/>
    <property type="project" value="TreeGrafter"/>
</dbReference>
<proteinExistence type="inferred from homology"/>
<feature type="coiled-coil region" evidence="9">
    <location>
        <begin position="153"/>
        <end position="240"/>
    </location>
</feature>
<evidence type="ECO:0000256" key="6">
    <source>
        <dbReference type="ARBA" id="ARBA00022949"/>
    </source>
</evidence>
<evidence type="ECO:0000313" key="10">
    <source>
        <dbReference type="EMBL" id="KAF9584327.1"/>
    </source>
</evidence>
<accession>A0A9P6FZK5</accession>